<feature type="non-terminal residue" evidence="15">
    <location>
        <position position="1117"/>
    </location>
</feature>
<evidence type="ECO:0000256" key="6">
    <source>
        <dbReference type="ARBA" id="ARBA00023054"/>
    </source>
</evidence>
<dbReference type="PANTHER" id="PTHR14398">
    <property type="entry name" value="RNA RECOGNITION RRM/RNP DOMAIN"/>
    <property type="match status" value="1"/>
</dbReference>
<dbReference type="PROSITE" id="PS50102">
    <property type="entry name" value="RRM"/>
    <property type="match status" value="2"/>
</dbReference>
<accession>A0A8T1SN01</accession>
<evidence type="ECO:0000256" key="2">
    <source>
        <dbReference type="ARBA" id="ARBA00022737"/>
    </source>
</evidence>
<dbReference type="SMART" id="SM00356">
    <property type="entry name" value="ZnF_C3H1"/>
    <property type="match status" value="1"/>
</dbReference>
<dbReference type="SUPFAM" id="SSF54928">
    <property type="entry name" value="RNA-binding domain, RBD"/>
    <property type="match status" value="2"/>
</dbReference>
<dbReference type="InterPro" id="IPR045137">
    <property type="entry name" value="RBM26/27"/>
</dbReference>
<dbReference type="InterPro" id="IPR000571">
    <property type="entry name" value="Znf_CCCH"/>
</dbReference>
<keyword evidence="4 11" id="KW-0862">Zinc</keyword>
<keyword evidence="2" id="KW-0677">Repeat</keyword>
<feature type="zinc finger region" description="C3H1-type" evidence="11">
    <location>
        <begin position="393"/>
        <end position="421"/>
    </location>
</feature>
<dbReference type="InterPro" id="IPR012677">
    <property type="entry name" value="Nucleotide-bd_a/b_plait_sf"/>
</dbReference>
<feature type="region of interest" description="Disordered" evidence="12">
    <location>
        <begin position="27"/>
        <end position="92"/>
    </location>
</feature>
<feature type="compositionally biased region" description="Basic and acidic residues" evidence="12">
    <location>
        <begin position="239"/>
        <end position="273"/>
    </location>
</feature>
<feature type="compositionally biased region" description="Low complexity" evidence="12">
    <location>
        <begin position="499"/>
        <end position="508"/>
    </location>
</feature>
<dbReference type="CDD" id="cd12516">
    <property type="entry name" value="RRM1_RBM26"/>
    <property type="match status" value="1"/>
</dbReference>
<evidence type="ECO:0000256" key="4">
    <source>
        <dbReference type="ARBA" id="ARBA00022833"/>
    </source>
</evidence>
<keyword evidence="1 11" id="KW-0479">Metal-binding</keyword>
<evidence type="ECO:0000256" key="8">
    <source>
        <dbReference type="ARBA" id="ARBA00067878"/>
    </source>
</evidence>
<feature type="region of interest" description="Disordered" evidence="12">
    <location>
        <begin position="1076"/>
        <end position="1117"/>
    </location>
</feature>
<dbReference type="InterPro" id="IPR035979">
    <property type="entry name" value="RBD_domain_sf"/>
</dbReference>
<feature type="compositionally biased region" description="Basic and acidic residues" evidence="12">
    <location>
        <begin position="314"/>
        <end position="332"/>
    </location>
</feature>
<dbReference type="InterPro" id="IPR002483">
    <property type="entry name" value="PWI_dom"/>
</dbReference>
<feature type="region of interest" description="Disordered" evidence="12">
    <location>
        <begin position="439"/>
        <end position="508"/>
    </location>
</feature>
<evidence type="ECO:0000259" key="14">
    <source>
        <dbReference type="PROSITE" id="PS50103"/>
    </source>
</evidence>
<evidence type="ECO:0000256" key="5">
    <source>
        <dbReference type="ARBA" id="ARBA00022884"/>
    </source>
</evidence>
<reference evidence="15 16" key="1">
    <citation type="journal article" date="2020" name="G3 (Bethesda)">
        <title>Draft Genome of the Common Snapping Turtle, Chelydra serpentina, a Model for Phenotypic Plasticity in Reptiles.</title>
        <authorList>
            <person name="Das D."/>
            <person name="Singh S.K."/>
            <person name="Bierstedt J."/>
            <person name="Erickson A."/>
            <person name="Galli G.L.J."/>
            <person name="Crossley D.A. 2nd"/>
            <person name="Rhen T."/>
        </authorList>
    </citation>
    <scope>NUCLEOTIDE SEQUENCE [LARGE SCALE GENOMIC DNA]</scope>
    <source>
        <strain evidence="15">KW</strain>
    </source>
</reference>
<feature type="domain" description="C3H1-type" evidence="14">
    <location>
        <begin position="393"/>
        <end position="421"/>
    </location>
</feature>
<feature type="compositionally biased region" description="Low complexity" evidence="12">
    <location>
        <begin position="961"/>
        <end position="971"/>
    </location>
</feature>
<dbReference type="SMART" id="SM00360">
    <property type="entry name" value="RRM"/>
    <property type="match status" value="2"/>
</dbReference>
<feature type="compositionally biased region" description="Basic residues" evidence="12">
    <location>
        <begin position="274"/>
        <end position="291"/>
    </location>
</feature>
<dbReference type="Proteomes" id="UP000765507">
    <property type="component" value="Unassembled WGS sequence"/>
</dbReference>
<gene>
    <name evidence="15" type="primary">RBM26</name>
    <name evidence="15" type="ORF">G0U57_003583</name>
</gene>
<dbReference type="OrthoDB" id="443401at2759"/>
<name>A0A8T1SN01_CHESE</name>
<dbReference type="InterPro" id="IPR000504">
    <property type="entry name" value="RRM_dom"/>
</dbReference>
<evidence type="ECO:0000256" key="10">
    <source>
        <dbReference type="PROSITE-ProRule" id="PRU00176"/>
    </source>
</evidence>
<evidence type="ECO:0000256" key="11">
    <source>
        <dbReference type="PROSITE-ProRule" id="PRU00723"/>
    </source>
</evidence>
<dbReference type="EMBL" id="JAHGAV010000146">
    <property type="protein sequence ID" value="KAG6930526.1"/>
    <property type="molecule type" value="Genomic_DNA"/>
</dbReference>
<dbReference type="InterPro" id="IPR039511">
    <property type="entry name" value="RBM26-like_RRM2"/>
</dbReference>
<feature type="compositionally biased region" description="Pro residues" evidence="12">
    <location>
        <begin position="439"/>
        <end position="493"/>
    </location>
</feature>
<feature type="domain" description="RRM" evidence="13">
    <location>
        <begin position="1001"/>
        <end position="1070"/>
    </location>
</feature>
<dbReference type="FunFam" id="3.30.70.330:FF:000331">
    <property type="entry name" value="RNA binding motif protein 26"/>
    <property type="match status" value="1"/>
</dbReference>
<keyword evidence="6" id="KW-0175">Coiled coil</keyword>
<feature type="region of interest" description="Disordered" evidence="12">
    <location>
        <begin position="961"/>
        <end position="994"/>
    </location>
</feature>
<dbReference type="Gene3D" id="1.20.1390.10">
    <property type="entry name" value="PWI domain"/>
    <property type="match status" value="1"/>
</dbReference>
<dbReference type="CDD" id="cd12258">
    <property type="entry name" value="RRM2_RBM26_like"/>
    <property type="match status" value="1"/>
</dbReference>
<evidence type="ECO:0000259" key="13">
    <source>
        <dbReference type="PROSITE" id="PS50102"/>
    </source>
</evidence>
<evidence type="ECO:0000256" key="9">
    <source>
        <dbReference type="ARBA" id="ARBA00075707"/>
    </source>
</evidence>
<comment type="function">
    <text evidence="7">May be involved in the turnover of nuclear polyadenylated (pA+) RNA.</text>
</comment>
<dbReference type="PANTHER" id="PTHR14398:SF2">
    <property type="entry name" value="RNA-BINDING PROTEIN 26"/>
    <property type="match status" value="1"/>
</dbReference>
<evidence type="ECO:0000256" key="1">
    <source>
        <dbReference type="ARBA" id="ARBA00022723"/>
    </source>
</evidence>
<evidence type="ECO:0000256" key="12">
    <source>
        <dbReference type="SAM" id="MobiDB-lite"/>
    </source>
</evidence>
<sequence length="1117" mass="124608">GRAFGSHDPGPGPSFVRDLPRAVGIFGAVEPGSAGRLRREREPAERGPPGSDPSAASGPCPVSGDLDRAGQPARARGAEEPGPGLRAGRNRRCCCQGGRGARPLWMVAKMIIENFEALKSWLSKTLEPICDADPSALAKYVLALVKKDKSEKELKALCVDQLDVFLQKETQIFVEKLFDAVNTKSYLPPPEQPSSGSLKVEFFQHQEKDIKKEEIIKEEEREKKFSRRLNHSPPQSSSRYRETRSREERKKDERSRKRDYDRNPPRRDSYRDRYNRRRGRSRSYSRSRSRSWSKERLRDRDRDRSRSRSRSRTRSRERDLGKPKYDLDRTDPLENNYTPVPSVTNISSGHYPVPTLSSTITVIAPTHHGNNTTESWSEFHEEQLDHNSYGRPPLPKKRCRDYDEKGFCMRGDMCPFDHGSDPVVVEDVNLPGILPFPAQPPVVEGPPPPGLPPPPPILSPPPVNLRPPVPPPGPLPPSLPPVTGPPPPLPPLQPAGMDAPPNSATSSVPTVVTTGIHHQPPPAPPSLFATETYDTDAYNPEAPSITNTSRPMYRHRVHAQRPNLIGLTSGDMDLPPREKPQNKNSMRIVVDSESRKRSIGAGDGGIPTKKAWFDKQNFNRTNNPGFQKKVQFGNENTKLELRKVPPELNNISKLNEHFSKFGNLVNLQVAYHGDPEGALIQFATHEEAKKAISSTEAVLNNRFIKVYWHREGSAPQMPATMQKVIQPLVQQPSLPVVKQSVKERLGPVPASNIEPAEAQSASTEVAQNVTKLSVKDRLGFVSKLPAPATEKVLSTSTGLTKTVYNPAALKAAQKSLPVVSTSILDSNEAQKKKQETLRLQQDVRKKKQEILEKHIETQKMLISKLEKNKPMMKSEDKAEIMKTLETLTNSITKLKDELKGVSSGGAPLKSLKTKAQMQKELLDTELDLYKKMQAGEEVAELRRKYTELQLEAAKRGILSSGRGRGINARGRGASRSRGRGIRGRGRGRGVPGHAVVDHRPRALEISAFTESDREDLLPHFAQYGEIEDCQIDDSSLHAVITFKTRAEAEAAAVHGSRFKGQDLKLAWNKPVINMSAVETEEAEPDEEEFQEESLVDDSLLQDDDEEEEDNESRSWRR</sequence>
<feature type="compositionally biased region" description="Basic and acidic residues" evidence="12">
    <location>
        <begin position="292"/>
        <end position="306"/>
    </location>
</feature>
<feature type="compositionally biased region" description="Low complexity" evidence="12">
    <location>
        <begin position="47"/>
        <end position="61"/>
    </location>
</feature>
<dbReference type="GO" id="GO:0008270">
    <property type="term" value="F:zinc ion binding"/>
    <property type="evidence" value="ECO:0007669"/>
    <property type="project" value="UniProtKB-KW"/>
</dbReference>
<evidence type="ECO:0000256" key="7">
    <source>
        <dbReference type="ARBA" id="ARBA00043866"/>
    </source>
</evidence>
<dbReference type="AlphaFoldDB" id="A0A8T1SN01"/>
<feature type="compositionally biased region" description="Acidic residues" evidence="12">
    <location>
        <begin position="1078"/>
        <end position="1110"/>
    </location>
</feature>
<dbReference type="Pfam" id="PF00076">
    <property type="entry name" value="RRM_1"/>
    <property type="match status" value="1"/>
</dbReference>
<dbReference type="GO" id="GO:0003723">
    <property type="term" value="F:RNA binding"/>
    <property type="evidence" value="ECO:0007669"/>
    <property type="project" value="UniProtKB-UniRule"/>
</dbReference>
<proteinExistence type="predicted"/>
<dbReference type="FunFam" id="3.30.70.330:FF:000330">
    <property type="entry name" value="RNA-binding motif protein 26"/>
    <property type="match status" value="1"/>
</dbReference>
<dbReference type="Gene3D" id="3.30.70.330">
    <property type="match status" value="2"/>
</dbReference>
<protein>
    <recommendedName>
        <fullName evidence="8">RNA-binding protein 26</fullName>
    </recommendedName>
    <alternativeName>
        <fullName evidence="9">RNA-binding motif protein 26</fullName>
    </alternativeName>
</protein>
<keyword evidence="5 10" id="KW-0694">RNA-binding</keyword>
<feature type="domain" description="RRM" evidence="13">
    <location>
        <begin position="637"/>
        <end position="711"/>
    </location>
</feature>
<organism evidence="15 16">
    <name type="scientific">Chelydra serpentina</name>
    <name type="common">Snapping turtle</name>
    <name type="synonym">Testudo serpentina</name>
    <dbReference type="NCBI Taxonomy" id="8475"/>
    <lineage>
        <taxon>Eukaryota</taxon>
        <taxon>Metazoa</taxon>
        <taxon>Chordata</taxon>
        <taxon>Craniata</taxon>
        <taxon>Vertebrata</taxon>
        <taxon>Euteleostomi</taxon>
        <taxon>Archelosauria</taxon>
        <taxon>Testudinata</taxon>
        <taxon>Testudines</taxon>
        <taxon>Cryptodira</taxon>
        <taxon>Durocryptodira</taxon>
        <taxon>Americhelydia</taxon>
        <taxon>Chelydroidea</taxon>
        <taxon>Chelydridae</taxon>
        <taxon>Chelydra</taxon>
    </lineage>
</organism>
<dbReference type="InterPro" id="IPR034859">
    <property type="entry name" value="RBM26_RRM1"/>
</dbReference>
<evidence type="ECO:0000313" key="16">
    <source>
        <dbReference type="Proteomes" id="UP000765507"/>
    </source>
</evidence>
<keyword evidence="16" id="KW-1185">Reference proteome</keyword>
<evidence type="ECO:0000313" key="15">
    <source>
        <dbReference type="EMBL" id="KAG6930526.1"/>
    </source>
</evidence>
<dbReference type="GO" id="GO:0005634">
    <property type="term" value="C:nucleus"/>
    <property type="evidence" value="ECO:0007669"/>
    <property type="project" value="TreeGrafter"/>
</dbReference>
<comment type="caution">
    <text evidence="15">The sequence shown here is derived from an EMBL/GenBank/DDBJ whole genome shotgun (WGS) entry which is preliminary data.</text>
</comment>
<feature type="compositionally biased region" description="Basic residues" evidence="12">
    <location>
        <begin position="972"/>
        <end position="987"/>
    </location>
</feature>
<feature type="region of interest" description="Disordered" evidence="12">
    <location>
        <begin position="221"/>
        <end position="340"/>
    </location>
</feature>
<dbReference type="Pfam" id="PF01480">
    <property type="entry name" value="PWI"/>
    <property type="match status" value="1"/>
</dbReference>
<dbReference type="FunFam" id="1.20.1390.10:FF:000001">
    <property type="entry name" value="RNA-binding protein 26 isoform X2"/>
    <property type="match status" value="1"/>
</dbReference>
<evidence type="ECO:0000256" key="3">
    <source>
        <dbReference type="ARBA" id="ARBA00022771"/>
    </source>
</evidence>
<keyword evidence="3 11" id="KW-0863">Zinc-finger</keyword>
<dbReference type="PROSITE" id="PS50103">
    <property type="entry name" value="ZF_C3H1"/>
    <property type="match status" value="1"/>
</dbReference>